<keyword evidence="3" id="KW-1185">Reference proteome</keyword>
<sequence>MDPYEADPTKIPADDLYADVPLYGRYLPRENDFRPKADHIRSSTPESLRYWESVLKQLDSSTLLYKDPDDDTRDIFAFGNIIVKSSHMKSTLPMRGYSLCDENEFAATTVVRDCLNRMGIEVPKILFVGKINGRDTLIQTRIAGVTLNVAWPYLNAAQKASFKSQTRKVLGQFRKIHSNSGSSLPSYLVPDNDPVKHRNITEQEKAILFEIFGDTGGTGDCKDRHFDGKAIREEEPGEDFCLMHNDLGPSNIIVNQDKIVGIIDWEMAGFFGLKRACAVHQQCRTPKREDFASLHLEEEHLADLTYWYDLYQLD</sequence>
<dbReference type="SUPFAM" id="SSF56112">
    <property type="entry name" value="Protein kinase-like (PK-like)"/>
    <property type="match status" value="1"/>
</dbReference>
<dbReference type="AlphaFoldDB" id="A0AAN8NAF9"/>
<dbReference type="PANTHER" id="PTHR21310">
    <property type="entry name" value="AMINOGLYCOSIDE PHOSPHOTRANSFERASE-RELATED-RELATED"/>
    <property type="match status" value="1"/>
</dbReference>
<evidence type="ECO:0000259" key="1">
    <source>
        <dbReference type="Pfam" id="PF01636"/>
    </source>
</evidence>
<dbReference type="InterPro" id="IPR002575">
    <property type="entry name" value="Aminoglycoside_PTrfase"/>
</dbReference>
<dbReference type="InterPro" id="IPR011009">
    <property type="entry name" value="Kinase-like_dom_sf"/>
</dbReference>
<dbReference type="PANTHER" id="PTHR21310:SF58">
    <property type="entry name" value="AMINOGLYCOSIDE PHOSPHOTRANSFERASE DOMAIN-CONTAINING PROTEIN"/>
    <property type="match status" value="1"/>
</dbReference>
<comment type="caution">
    <text evidence="2">The sequence shown here is derived from an EMBL/GenBank/DDBJ whole genome shotgun (WGS) entry which is preliminary data.</text>
</comment>
<proteinExistence type="predicted"/>
<accession>A0AAN8NAF9</accession>
<dbReference type="EMBL" id="JAVHJM010000014">
    <property type="protein sequence ID" value="KAK6498282.1"/>
    <property type="molecule type" value="Genomic_DNA"/>
</dbReference>
<organism evidence="2 3">
    <name type="scientific">Arthrobotrys conoides</name>
    <dbReference type="NCBI Taxonomy" id="74498"/>
    <lineage>
        <taxon>Eukaryota</taxon>
        <taxon>Fungi</taxon>
        <taxon>Dikarya</taxon>
        <taxon>Ascomycota</taxon>
        <taxon>Pezizomycotina</taxon>
        <taxon>Orbiliomycetes</taxon>
        <taxon>Orbiliales</taxon>
        <taxon>Orbiliaceae</taxon>
        <taxon>Arthrobotrys</taxon>
    </lineage>
</organism>
<protein>
    <recommendedName>
        <fullName evidence="1">Aminoglycoside phosphotransferase domain-containing protein</fullName>
    </recommendedName>
</protein>
<name>A0AAN8NAF9_9PEZI</name>
<gene>
    <name evidence="2" type="ORF">TWF506_004521</name>
</gene>
<dbReference type="InterPro" id="IPR051678">
    <property type="entry name" value="AGP_Transferase"/>
</dbReference>
<evidence type="ECO:0000313" key="3">
    <source>
        <dbReference type="Proteomes" id="UP001307849"/>
    </source>
</evidence>
<dbReference type="Proteomes" id="UP001307849">
    <property type="component" value="Unassembled WGS sequence"/>
</dbReference>
<dbReference type="Pfam" id="PF01636">
    <property type="entry name" value="APH"/>
    <property type="match status" value="1"/>
</dbReference>
<evidence type="ECO:0000313" key="2">
    <source>
        <dbReference type="EMBL" id="KAK6498282.1"/>
    </source>
</evidence>
<reference evidence="2 3" key="1">
    <citation type="submission" date="2019-10" db="EMBL/GenBank/DDBJ databases">
        <authorList>
            <person name="Palmer J.M."/>
        </authorList>
    </citation>
    <scope>NUCLEOTIDE SEQUENCE [LARGE SCALE GENOMIC DNA]</scope>
    <source>
        <strain evidence="2 3">TWF506</strain>
    </source>
</reference>
<dbReference type="Gene3D" id="3.90.1200.10">
    <property type="match status" value="1"/>
</dbReference>
<feature type="domain" description="Aminoglycoside phosphotransferase" evidence="1">
    <location>
        <begin position="114"/>
        <end position="269"/>
    </location>
</feature>